<evidence type="ECO:0008006" key="3">
    <source>
        <dbReference type="Google" id="ProtNLM"/>
    </source>
</evidence>
<keyword evidence="2" id="KW-1185">Reference proteome</keyword>
<dbReference type="RefSeq" id="WP_242935136.1">
    <property type="nucleotide sequence ID" value="NZ_AP025028.1"/>
</dbReference>
<sequence>MVRFLIPLFLLSLFGCFEYEETILFRKSSSGTVEISYIVPLKKESMDSLIKFLPSDKASIEAKLKSKTNNSLLLRDFTFRELEKSENADPFFKRKAKVSYKIDFEDPSLLDGILLGNLSIKTKGKSLNVKREFPNLTDTIVQNASVGEKKIITETLRLLKEGKIQFRVLFPKDSECSSNRGFVGLGNVLYAFPLQDTIENQDAKSWDYKIRFY</sequence>
<proteinExistence type="predicted"/>
<dbReference type="EMBL" id="AP025028">
    <property type="protein sequence ID" value="BDA78822.1"/>
    <property type="molecule type" value="Genomic_DNA"/>
</dbReference>
<organism evidence="1 2">
    <name type="scientific">Leptospira kobayashii</name>
    <dbReference type="NCBI Taxonomy" id="1917830"/>
    <lineage>
        <taxon>Bacteria</taxon>
        <taxon>Pseudomonadati</taxon>
        <taxon>Spirochaetota</taxon>
        <taxon>Spirochaetia</taxon>
        <taxon>Leptospirales</taxon>
        <taxon>Leptospiraceae</taxon>
        <taxon>Leptospira</taxon>
    </lineage>
</organism>
<dbReference type="PROSITE" id="PS51257">
    <property type="entry name" value="PROKAR_LIPOPROTEIN"/>
    <property type="match status" value="1"/>
</dbReference>
<reference evidence="1 2" key="1">
    <citation type="submission" date="2021-08" db="EMBL/GenBank/DDBJ databases">
        <title>Complete genome sequence of Leptospira kobayashii strain E30.</title>
        <authorList>
            <person name="Nakao R."/>
            <person name="Nakamura S."/>
            <person name="Masuzawa T."/>
            <person name="Koizumi N."/>
        </authorList>
    </citation>
    <scope>NUCLEOTIDE SEQUENCE [LARGE SCALE GENOMIC DNA]</scope>
    <source>
        <strain evidence="1 2">E30</strain>
    </source>
</reference>
<evidence type="ECO:0000313" key="1">
    <source>
        <dbReference type="EMBL" id="BDA78822.1"/>
    </source>
</evidence>
<dbReference type="NCBIfam" id="NF047799">
    <property type="entry name" value="LIC11874_lipo"/>
    <property type="match status" value="1"/>
</dbReference>
<evidence type="ECO:0000313" key="2">
    <source>
        <dbReference type="Proteomes" id="UP000245263"/>
    </source>
</evidence>
<dbReference type="InterPro" id="IPR058176">
    <property type="entry name" value="LIC11874-like"/>
</dbReference>
<protein>
    <recommendedName>
        <fullName evidence="3">Lipoprotein</fullName>
    </recommendedName>
</protein>
<gene>
    <name evidence="1" type="ORF">LPTSP3_g17520</name>
</gene>
<dbReference type="Proteomes" id="UP000245263">
    <property type="component" value="Chromosome 1"/>
</dbReference>
<name>A0ABN6KGY3_9LEPT</name>
<accession>A0ABN6KGY3</accession>